<dbReference type="InterPro" id="IPR050357">
    <property type="entry name" value="Arrestin_domain-protein"/>
</dbReference>
<dbReference type="GeneID" id="31005952"/>
<evidence type="ECO:0000313" key="3">
    <source>
        <dbReference type="EMBL" id="OKL58742.1"/>
    </source>
</evidence>
<evidence type="ECO:0000313" key="4">
    <source>
        <dbReference type="Proteomes" id="UP000214365"/>
    </source>
</evidence>
<protein>
    <recommendedName>
        <fullName evidence="2">Arrestin-like N-terminal domain-containing protein</fullName>
    </recommendedName>
</protein>
<dbReference type="InterPro" id="IPR014752">
    <property type="entry name" value="Arrestin-like_C"/>
</dbReference>
<keyword evidence="4" id="KW-1185">Reference proteome</keyword>
<dbReference type="CDD" id="cd22952">
    <property type="entry name" value="ART10-like"/>
    <property type="match status" value="1"/>
</dbReference>
<dbReference type="Pfam" id="PF00339">
    <property type="entry name" value="Arrestin_N"/>
    <property type="match status" value="1"/>
</dbReference>
<dbReference type="GO" id="GO:0030674">
    <property type="term" value="F:protein-macromolecule adaptor activity"/>
    <property type="evidence" value="ECO:0007669"/>
    <property type="project" value="TreeGrafter"/>
</dbReference>
<accession>A0A225ACC9</accession>
<dbReference type="GO" id="GO:0005829">
    <property type="term" value="C:cytosol"/>
    <property type="evidence" value="ECO:0007669"/>
    <property type="project" value="TreeGrafter"/>
</dbReference>
<evidence type="ECO:0000256" key="1">
    <source>
        <dbReference type="SAM" id="MobiDB-lite"/>
    </source>
</evidence>
<gene>
    <name evidence="3" type="ORF">UA08_06196</name>
</gene>
<dbReference type="InterPro" id="IPR011021">
    <property type="entry name" value="Arrestin-like_N"/>
</dbReference>
<feature type="compositionally biased region" description="Polar residues" evidence="1">
    <location>
        <begin position="561"/>
        <end position="582"/>
    </location>
</feature>
<feature type="compositionally biased region" description="Pro residues" evidence="1">
    <location>
        <begin position="424"/>
        <end position="433"/>
    </location>
</feature>
<reference evidence="3 4" key="1">
    <citation type="submission" date="2015-06" db="EMBL/GenBank/DDBJ databases">
        <title>Talaromyces atroroseus IBT 11181 draft genome.</title>
        <authorList>
            <person name="Rasmussen K.B."/>
            <person name="Rasmussen S."/>
            <person name="Petersen B."/>
            <person name="Sicheritz-Ponten T."/>
            <person name="Mortensen U.H."/>
            <person name="Thrane U."/>
        </authorList>
    </citation>
    <scope>NUCLEOTIDE SEQUENCE [LARGE SCALE GENOMIC DNA]</scope>
    <source>
        <strain evidence="3 4">IBT 11181</strain>
    </source>
</reference>
<sequence>MAATIKLDKPHSHFTNLDNITGRVILRLHSDTAISTIHVKLEGESRTRLANPRNDREKRKNEIEVHKILYKVKSVFPSPDIAQHSSPNASFTLAPGVYEYPFQFKFPFNNSCSNQNSMLTNLNMVGLRVEMARDTYNHVKRTLPPTLSTFPGEAEIKYYVKTTVVRPQFYKENIRSIAPFNFLPIEPPRTGNPNEETYARRQHVFAKPPPPSVLKKGGLFRKQSYVAAPSAAVDPIRVSVDARLPNPAILTCNEPIPLRIIVTKQSHTSEAIYMQLLQIELVSYTNIRAHELVRTEPLTNLIFSRSNMNIPIGLGTDPLGTEWTIDASLWNRLPLPPDVAPSFETCNISRSYELEVRVGLSHGSAGRMMTNQNRPQPQVIVVPLRLAVQVYSGIRPPPALLEAMGANGRMGKRPQGPTATNQENPPPKPPRPSNQPYEMDNNAADNDAPPSYEDAMADMLGPIDGPRGDYQSTTPAMDRSLSGPPGPIGDTKAPIIDSEEEDDHVNNGNNNSSITRSFSRDSSESVDMLPQSPRLRPTSYADSVFEEAASSSAKGSHKPGEQSQTNHSTTDNIQVEQQTLSQAPPPRRAFSTGVPNRRPVPNSGQSRGNPS</sequence>
<feature type="region of interest" description="Disordered" evidence="1">
    <location>
        <begin position="402"/>
        <end position="611"/>
    </location>
</feature>
<proteinExistence type="predicted"/>
<dbReference type="InterPro" id="IPR014756">
    <property type="entry name" value="Ig_E-set"/>
</dbReference>
<dbReference type="AlphaFoldDB" id="A0A225ACC9"/>
<dbReference type="GO" id="GO:0070086">
    <property type="term" value="P:ubiquitin-dependent endocytosis"/>
    <property type="evidence" value="ECO:0007669"/>
    <property type="project" value="TreeGrafter"/>
</dbReference>
<dbReference type="GO" id="GO:0005886">
    <property type="term" value="C:plasma membrane"/>
    <property type="evidence" value="ECO:0007669"/>
    <property type="project" value="TreeGrafter"/>
</dbReference>
<dbReference type="PANTHER" id="PTHR11188:SF166">
    <property type="entry name" value="ARRESTIN (OR S-ANTIGEN), N-TERMINAL DOMAIN PROTEIN (AFU_ORTHOLOGUE AFUA_7G02050)"/>
    <property type="match status" value="1"/>
</dbReference>
<feature type="domain" description="Arrestin-like N-terminal" evidence="2">
    <location>
        <begin position="4"/>
        <end position="172"/>
    </location>
</feature>
<feature type="compositionally biased region" description="Polar residues" evidence="1">
    <location>
        <begin position="602"/>
        <end position="611"/>
    </location>
</feature>
<dbReference type="PANTHER" id="PTHR11188">
    <property type="entry name" value="ARRESTIN DOMAIN CONTAINING PROTEIN"/>
    <property type="match status" value="1"/>
</dbReference>
<evidence type="ECO:0000259" key="2">
    <source>
        <dbReference type="Pfam" id="PF00339"/>
    </source>
</evidence>
<dbReference type="Gene3D" id="2.60.40.640">
    <property type="match status" value="1"/>
</dbReference>
<comment type="caution">
    <text evidence="3">The sequence shown here is derived from an EMBL/GenBank/DDBJ whole genome shotgun (WGS) entry which is preliminary data.</text>
</comment>
<dbReference type="EMBL" id="LFMY01000009">
    <property type="protein sequence ID" value="OKL58742.1"/>
    <property type="molecule type" value="Genomic_DNA"/>
</dbReference>
<dbReference type="STRING" id="1441469.A0A225ACC9"/>
<dbReference type="SUPFAM" id="SSF81296">
    <property type="entry name" value="E set domains"/>
    <property type="match status" value="1"/>
</dbReference>
<dbReference type="Proteomes" id="UP000214365">
    <property type="component" value="Unassembled WGS sequence"/>
</dbReference>
<organism evidence="3 4">
    <name type="scientific">Talaromyces atroroseus</name>
    <dbReference type="NCBI Taxonomy" id="1441469"/>
    <lineage>
        <taxon>Eukaryota</taxon>
        <taxon>Fungi</taxon>
        <taxon>Dikarya</taxon>
        <taxon>Ascomycota</taxon>
        <taxon>Pezizomycotina</taxon>
        <taxon>Eurotiomycetes</taxon>
        <taxon>Eurotiomycetidae</taxon>
        <taxon>Eurotiales</taxon>
        <taxon>Trichocomaceae</taxon>
        <taxon>Talaromyces</taxon>
        <taxon>Talaromyces sect. Trachyspermi</taxon>
    </lineage>
</organism>
<dbReference type="GO" id="GO:0031625">
    <property type="term" value="F:ubiquitin protein ligase binding"/>
    <property type="evidence" value="ECO:0007669"/>
    <property type="project" value="TreeGrafter"/>
</dbReference>
<dbReference type="OrthoDB" id="3365616at2759"/>
<dbReference type="RefSeq" id="XP_020118863.1">
    <property type="nucleotide sequence ID" value="XM_020268493.1"/>
</dbReference>
<name>A0A225ACC9_TALAT</name>